<proteinExistence type="predicted"/>
<keyword evidence="2" id="KW-1185">Reference proteome</keyword>
<protein>
    <submittedName>
        <fullName evidence="1">Uncharacterized protein</fullName>
    </submittedName>
</protein>
<sequence>MSSNSLIVSNYCACFIDLLGQKDALKGQSVMPELIDDQKKAEFQSMVMKSVGAITRLQQHAEFFRRASDETESIRGELAPADQLLYDEMSVLKAKQQRWSDGLVFYQSLNTKTSKCPMNAVLDIFMLAGSLCMLGLVDKQPIRGAVETSWGVELHESELYGAVVANSYVLESSVAQYPRIVIGEHTMSYLRAHLEHTPDPADKLDIYNRNLAVKCLNMTAIDQDGYNILNYLGAEFKSSVFREESKSLYDDAYVYICDQYELHKENKNSTLALRYSWLKGYFHQHRDIHV</sequence>
<organism evidence="1 2">
    <name type="scientific">Zhongshania arctica</name>
    <dbReference type="NCBI Taxonomy" id="3238302"/>
    <lineage>
        <taxon>Bacteria</taxon>
        <taxon>Pseudomonadati</taxon>
        <taxon>Pseudomonadota</taxon>
        <taxon>Gammaproteobacteria</taxon>
        <taxon>Cellvibrionales</taxon>
        <taxon>Spongiibacteraceae</taxon>
        <taxon>Zhongshania</taxon>
    </lineage>
</organism>
<dbReference type="RefSeq" id="WP_368375168.1">
    <property type="nucleotide sequence ID" value="NZ_JBFRYB010000001.1"/>
</dbReference>
<accession>A0ABV3TU17</accession>
<gene>
    <name evidence="1" type="ORF">AB4875_06130</name>
</gene>
<name>A0ABV3TU17_9GAMM</name>
<evidence type="ECO:0000313" key="1">
    <source>
        <dbReference type="EMBL" id="MEX1665057.1"/>
    </source>
</evidence>
<comment type="caution">
    <text evidence="1">The sequence shown here is derived from an EMBL/GenBank/DDBJ whole genome shotgun (WGS) entry which is preliminary data.</text>
</comment>
<evidence type="ECO:0000313" key="2">
    <source>
        <dbReference type="Proteomes" id="UP001557484"/>
    </source>
</evidence>
<dbReference type="Proteomes" id="UP001557484">
    <property type="component" value="Unassembled WGS sequence"/>
</dbReference>
<dbReference type="EMBL" id="JBFRYB010000001">
    <property type="protein sequence ID" value="MEX1665057.1"/>
    <property type="molecule type" value="Genomic_DNA"/>
</dbReference>
<reference evidence="1 2" key="1">
    <citation type="journal article" date="2011" name="Int. J. Syst. Evol. Microbiol.">
        <title>Zhongshania antarctica gen. nov., sp. nov. and Zhongshania guokunii sp. nov., gammaproteobacteria respectively isolated from coastal attached (fast) ice and surface seawater of the Antarctic.</title>
        <authorList>
            <person name="Li H.J."/>
            <person name="Zhang X.Y."/>
            <person name="Chen C.X."/>
            <person name="Zhang Y.J."/>
            <person name="Gao Z.M."/>
            <person name="Yu Y."/>
            <person name="Chen X.L."/>
            <person name="Chen B."/>
            <person name="Zhang Y.Z."/>
        </authorList>
    </citation>
    <scope>NUCLEOTIDE SEQUENCE [LARGE SCALE GENOMIC DNA]</scope>
    <source>
        <strain evidence="1 2">R06B22</strain>
    </source>
</reference>